<dbReference type="InterPro" id="IPR024078">
    <property type="entry name" value="LmbE-like_dom_sf"/>
</dbReference>
<dbReference type="GO" id="GO:0016811">
    <property type="term" value="F:hydrolase activity, acting on carbon-nitrogen (but not peptide) bonds, in linear amides"/>
    <property type="evidence" value="ECO:0007669"/>
    <property type="project" value="TreeGrafter"/>
</dbReference>
<dbReference type="SUPFAM" id="SSF102588">
    <property type="entry name" value="LmbE-like"/>
    <property type="match status" value="1"/>
</dbReference>
<dbReference type="Gene3D" id="3.40.50.10320">
    <property type="entry name" value="LmbE-like"/>
    <property type="match status" value="1"/>
</dbReference>
<dbReference type="EMBL" id="BJXN01000002">
    <property type="protein sequence ID" value="GEM88816.1"/>
    <property type="molecule type" value="Genomic_DNA"/>
</dbReference>
<dbReference type="OrthoDB" id="9778719at2"/>
<evidence type="ECO:0000313" key="2">
    <source>
        <dbReference type="Proteomes" id="UP000321827"/>
    </source>
</evidence>
<dbReference type="GO" id="GO:0071793">
    <property type="term" value="P:bacillithiol biosynthetic process"/>
    <property type="evidence" value="ECO:0007669"/>
    <property type="project" value="InterPro"/>
</dbReference>
<dbReference type="PANTHER" id="PTHR12993">
    <property type="entry name" value="N-ACETYLGLUCOSAMINYL-PHOSPHATIDYLINOSITOL DE-N-ACETYLASE-RELATED"/>
    <property type="match status" value="1"/>
</dbReference>
<dbReference type="PANTHER" id="PTHR12993:SF30">
    <property type="entry name" value="N-ACETYL-ALPHA-D-GLUCOSAMINYL L-MALATE DEACETYLASE 1"/>
    <property type="match status" value="1"/>
</dbReference>
<dbReference type="RefSeq" id="WP_147145011.1">
    <property type="nucleotide sequence ID" value="NZ_BJXN01000002.1"/>
</dbReference>
<dbReference type="Pfam" id="PF02585">
    <property type="entry name" value="PIG-L"/>
    <property type="match status" value="1"/>
</dbReference>
<reference evidence="1 2" key="1">
    <citation type="submission" date="2019-07" db="EMBL/GenBank/DDBJ databases">
        <title>Whole genome shotgun sequence of Oceanithermus desulfurans NBRC 100063.</title>
        <authorList>
            <person name="Hosoyama A."/>
            <person name="Uohara A."/>
            <person name="Ohji S."/>
            <person name="Ichikawa N."/>
        </authorList>
    </citation>
    <scope>NUCLEOTIDE SEQUENCE [LARGE SCALE GENOMIC DNA]</scope>
    <source>
        <strain evidence="1 2">NBRC 100063</strain>
    </source>
</reference>
<accession>A0A511RJ07</accession>
<proteinExistence type="predicted"/>
<protein>
    <submittedName>
        <fullName evidence="1">Bacillithiol biosynthesis deacetylase BshB1</fullName>
    </submittedName>
</protein>
<gene>
    <name evidence="1" type="ORF">ODE01S_02500</name>
</gene>
<name>A0A511RJ07_9DEIN</name>
<dbReference type="Proteomes" id="UP000321827">
    <property type="component" value="Unassembled WGS sequence"/>
</dbReference>
<sequence>MTLDLLVVAPHPDDAELGAGGTLAKAARAGRAVGVVDLTRGELGSKGDPETRAREAEAAARVLGLALRENLGFPDGGLTDDAGMAAVLAERIRALKPRVLLAPHPEDRHPDHVGAAALVHRALHLAGLARADVEGRPHKPERLLHYPGNDPVRPDLLVDVSRVIEVWEAAVRAFASQFAGEDVSETVGPAGLEARRALRRYWGQLAGVAYAEPFVSPRPWLVDLP</sequence>
<dbReference type="AlphaFoldDB" id="A0A511RJ07"/>
<dbReference type="InterPro" id="IPR003737">
    <property type="entry name" value="GlcNAc_PI_deacetylase-related"/>
</dbReference>
<dbReference type="NCBIfam" id="TIGR04001">
    <property type="entry name" value="thiol_BshB1"/>
    <property type="match status" value="1"/>
</dbReference>
<evidence type="ECO:0000313" key="1">
    <source>
        <dbReference type="EMBL" id="GEM88816.1"/>
    </source>
</evidence>
<dbReference type="InterPro" id="IPR023842">
    <property type="entry name" value="Bacillithiol_biosynth_BshB1"/>
</dbReference>
<comment type="caution">
    <text evidence="1">The sequence shown here is derived from an EMBL/GenBank/DDBJ whole genome shotgun (WGS) entry which is preliminary data.</text>
</comment>
<organism evidence="1 2">
    <name type="scientific">Oceanithermus desulfurans NBRC 100063</name>
    <dbReference type="NCBI Taxonomy" id="1227550"/>
    <lineage>
        <taxon>Bacteria</taxon>
        <taxon>Thermotogati</taxon>
        <taxon>Deinococcota</taxon>
        <taxon>Deinococci</taxon>
        <taxon>Thermales</taxon>
        <taxon>Thermaceae</taxon>
        <taxon>Oceanithermus</taxon>
    </lineage>
</organism>
<dbReference type="GO" id="GO:0019213">
    <property type="term" value="F:deacetylase activity"/>
    <property type="evidence" value="ECO:0007669"/>
    <property type="project" value="InterPro"/>
</dbReference>